<sequence length="237" mass="25460">MRIVAPKSSTLWARRLPKRAVVRQAVGMIRPPFVARVAAGIAVTAVEEARKLPTTAATLPMTAVSQVLQTTMRVQQSMTALAIKGDQAFALINWTHDDEQPAWAVFDEDTDPAPGVDGATEERSAGPGRFALYSLSPQDERTPEKISAPKVAPAATNGAATTKTVSKKPATARPAVTEPEIAVVLDYGTLTLAQLRARLRTLSVEDLTTLLDYENATLARAPFQTMLTNRITTAKAK</sequence>
<keyword evidence="3" id="KW-1185">Reference proteome</keyword>
<evidence type="ECO:0000256" key="1">
    <source>
        <dbReference type="SAM" id="MobiDB-lite"/>
    </source>
</evidence>
<reference evidence="2 3" key="1">
    <citation type="submission" date="2018-11" db="EMBL/GenBank/DDBJ databases">
        <title>Microbial catabolism of amino acid.</title>
        <authorList>
            <person name="Hibi M."/>
            <person name="Ogawa J."/>
        </authorList>
    </citation>
    <scope>NUCLEOTIDE SEQUENCE [LARGE SCALE GENOMIC DNA]</scope>
    <source>
        <strain evidence="2 3">C31-06</strain>
    </source>
</reference>
<dbReference type="NCBIfam" id="NF033649">
    <property type="entry name" value="LipDrop_Rv1109c"/>
    <property type="match status" value="1"/>
</dbReference>
<dbReference type="InterPro" id="IPR047728">
    <property type="entry name" value="LipDrop-assoc"/>
</dbReference>
<name>A0A402BYX2_RHOWR</name>
<evidence type="ECO:0000313" key="2">
    <source>
        <dbReference type="EMBL" id="GCE36541.1"/>
    </source>
</evidence>
<proteinExistence type="predicted"/>
<organism evidence="2 3">
    <name type="scientific">Rhodococcus wratislaviensis</name>
    <name type="common">Tsukamurella wratislaviensis</name>
    <dbReference type="NCBI Taxonomy" id="44752"/>
    <lineage>
        <taxon>Bacteria</taxon>
        <taxon>Bacillati</taxon>
        <taxon>Actinomycetota</taxon>
        <taxon>Actinomycetes</taxon>
        <taxon>Mycobacteriales</taxon>
        <taxon>Nocardiaceae</taxon>
        <taxon>Rhodococcus</taxon>
    </lineage>
</organism>
<evidence type="ECO:0000313" key="3">
    <source>
        <dbReference type="Proteomes" id="UP000287519"/>
    </source>
</evidence>
<dbReference type="AlphaFoldDB" id="A0A402BYX2"/>
<dbReference type="EMBL" id="BHYM01000002">
    <property type="protein sequence ID" value="GCE36541.1"/>
    <property type="molecule type" value="Genomic_DNA"/>
</dbReference>
<comment type="caution">
    <text evidence="2">The sequence shown here is derived from an EMBL/GenBank/DDBJ whole genome shotgun (WGS) entry which is preliminary data.</text>
</comment>
<accession>A0A402BYX2</accession>
<evidence type="ECO:0008006" key="4">
    <source>
        <dbReference type="Google" id="ProtNLM"/>
    </source>
</evidence>
<feature type="region of interest" description="Disordered" evidence="1">
    <location>
        <begin position="109"/>
        <end position="128"/>
    </location>
</feature>
<protein>
    <recommendedName>
        <fullName evidence="4">Lipid droplet-associated protein</fullName>
    </recommendedName>
</protein>
<gene>
    <name evidence="2" type="ORF">Rhow_001907</name>
</gene>
<dbReference type="Proteomes" id="UP000287519">
    <property type="component" value="Unassembled WGS sequence"/>
</dbReference>